<evidence type="ECO:0000256" key="4">
    <source>
        <dbReference type="ARBA" id="ARBA00022989"/>
    </source>
</evidence>
<protein>
    <recommendedName>
        <fullName evidence="10">Stress response RCI peptide</fullName>
    </recommendedName>
</protein>
<dbReference type="AlphaFoldDB" id="A0AAE0KCL7"/>
<feature type="compositionally biased region" description="Polar residues" evidence="6">
    <location>
        <begin position="160"/>
        <end position="171"/>
    </location>
</feature>
<feature type="compositionally biased region" description="Basic residues" evidence="6">
    <location>
        <begin position="375"/>
        <end position="388"/>
    </location>
</feature>
<accession>A0AAE0KCL7</accession>
<feature type="compositionally biased region" description="Basic and acidic residues" evidence="6">
    <location>
        <begin position="419"/>
        <end position="434"/>
    </location>
</feature>
<dbReference type="PANTHER" id="PTHR21659">
    <property type="entry name" value="HYDROPHOBIC PROTEIN RCI2 LOW TEMPERATURE AND SALT RESPONSIVE PROTEIN LTI6 -RELATED"/>
    <property type="match status" value="1"/>
</dbReference>
<dbReference type="GO" id="GO:0016020">
    <property type="term" value="C:membrane"/>
    <property type="evidence" value="ECO:0007669"/>
    <property type="project" value="UniProtKB-SubCell"/>
</dbReference>
<name>A0AAE0KCL7_9PEZI</name>
<feature type="chain" id="PRO_5042028848" description="Stress response RCI peptide" evidence="7">
    <location>
        <begin position="24"/>
        <end position="627"/>
    </location>
</feature>
<dbReference type="InterPro" id="IPR000612">
    <property type="entry name" value="PMP3"/>
</dbReference>
<evidence type="ECO:0000256" key="5">
    <source>
        <dbReference type="ARBA" id="ARBA00023136"/>
    </source>
</evidence>
<feature type="signal peptide" evidence="7">
    <location>
        <begin position="1"/>
        <end position="23"/>
    </location>
</feature>
<sequence length="627" mass="66752">MGVISAIFVVLITILMPPAGVFAISGCSVDFFVNICLTLLGYLPGHIHAFYLEYVYYDRKEQNRLGRFAARPAPGVYSDRIQSGGHGYGTIPNTSSTSLAPSTAEGRPIPLDDTTAAHRTSALQKLNSTYPSAVRRHRYAKSTGAQSSTYSQPVLVRTYSGPSPSQASHGSVTPARHRPSSSSRGLSRRVPLPLSTSRSGATLASKPIQPALSGVRSGSSSNNGNSTGKNGSSASRLSMPRHKAKKPSNKLPVPLHLPLPLPLSWQWQSAPEPDEPKLPPLEAFSFKSFMADMQEHGGENDIGADLDRIAEICARSRYSLSNQYEVHVAPHGSGTSFSAGLGSSGIRRRGHSRSHSGGGPTLQAIGSDDDDSASRSHRKRRSGARRRSVAYGTLETIMSSSRSSEEDKTKKKSAAEIAGEVRGRAARKAWDHSTESNSGSRSTANAEAGSHGTPTEGSHDGQQGHRSKLGRKKSASFATAIMDSGRSAGHRDTTSTRSPASALVSEPALPQTSNSHLGVRTAPSDPSFGSNGVPQSSQPASPRIVDPDRLEVHFADDLPHQEDARSSTGSLLGWGTWIPWRTQQRNEASGGPPYQYARVSPSHAEGSLRQLLKSVDVASDKGKAVEH</sequence>
<comment type="subcellular location">
    <subcellularLocation>
        <location evidence="1">Membrane</location>
    </subcellularLocation>
</comment>
<feature type="compositionally biased region" description="Basic residues" evidence="6">
    <location>
        <begin position="465"/>
        <end position="474"/>
    </location>
</feature>
<keyword evidence="4" id="KW-1133">Transmembrane helix</keyword>
<feature type="compositionally biased region" description="Polar residues" evidence="6">
    <location>
        <begin position="91"/>
        <end position="101"/>
    </location>
</feature>
<feature type="compositionally biased region" description="Polar residues" evidence="6">
    <location>
        <begin position="527"/>
        <end position="540"/>
    </location>
</feature>
<feature type="region of interest" description="Disordered" evidence="6">
    <location>
        <begin position="129"/>
        <end position="253"/>
    </location>
</feature>
<evidence type="ECO:0000256" key="6">
    <source>
        <dbReference type="SAM" id="MobiDB-lite"/>
    </source>
</evidence>
<evidence type="ECO:0000313" key="8">
    <source>
        <dbReference type="EMBL" id="KAK3374029.1"/>
    </source>
</evidence>
<feature type="region of interest" description="Disordered" evidence="6">
    <location>
        <begin position="328"/>
        <end position="544"/>
    </location>
</feature>
<keyword evidence="3" id="KW-0812">Transmembrane</keyword>
<dbReference type="Proteomes" id="UP001287356">
    <property type="component" value="Unassembled WGS sequence"/>
</dbReference>
<evidence type="ECO:0000313" key="9">
    <source>
        <dbReference type="Proteomes" id="UP001287356"/>
    </source>
</evidence>
<feature type="region of interest" description="Disordered" evidence="6">
    <location>
        <begin position="87"/>
        <end position="112"/>
    </location>
</feature>
<evidence type="ECO:0000256" key="7">
    <source>
        <dbReference type="SAM" id="SignalP"/>
    </source>
</evidence>
<proteinExistence type="inferred from homology"/>
<reference evidence="8" key="2">
    <citation type="submission" date="2023-06" db="EMBL/GenBank/DDBJ databases">
        <authorList>
            <consortium name="Lawrence Berkeley National Laboratory"/>
            <person name="Haridas S."/>
            <person name="Hensen N."/>
            <person name="Bonometti L."/>
            <person name="Westerberg I."/>
            <person name="Brannstrom I.O."/>
            <person name="Guillou S."/>
            <person name="Cros-Aarteil S."/>
            <person name="Calhoun S."/>
            <person name="Kuo A."/>
            <person name="Mondo S."/>
            <person name="Pangilinan J."/>
            <person name="Riley R."/>
            <person name="Labutti K."/>
            <person name="Andreopoulos B."/>
            <person name="Lipzen A."/>
            <person name="Chen C."/>
            <person name="Yanf M."/>
            <person name="Daum C."/>
            <person name="Ng V."/>
            <person name="Clum A."/>
            <person name="Steindorff A."/>
            <person name="Ohm R."/>
            <person name="Martin F."/>
            <person name="Silar P."/>
            <person name="Natvig D."/>
            <person name="Lalanne C."/>
            <person name="Gautier V."/>
            <person name="Ament-Velasquez S.L."/>
            <person name="Kruys A."/>
            <person name="Hutchinson M.I."/>
            <person name="Powell A.J."/>
            <person name="Barry K."/>
            <person name="Miller A.N."/>
            <person name="Grigoriev I.V."/>
            <person name="Debuchy R."/>
            <person name="Gladieux P."/>
            <person name="Thoren M.H."/>
            <person name="Johannesson H."/>
        </authorList>
    </citation>
    <scope>NUCLEOTIDE SEQUENCE</scope>
    <source>
        <strain evidence="8">CBS 958.72</strain>
    </source>
</reference>
<evidence type="ECO:0008006" key="10">
    <source>
        <dbReference type="Google" id="ProtNLM"/>
    </source>
</evidence>
<reference evidence="8" key="1">
    <citation type="journal article" date="2023" name="Mol. Phylogenet. Evol.">
        <title>Genome-scale phylogeny and comparative genomics of the fungal order Sordariales.</title>
        <authorList>
            <person name="Hensen N."/>
            <person name="Bonometti L."/>
            <person name="Westerberg I."/>
            <person name="Brannstrom I.O."/>
            <person name="Guillou S."/>
            <person name="Cros-Aarteil S."/>
            <person name="Calhoun S."/>
            <person name="Haridas S."/>
            <person name="Kuo A."/>
            <person name="Mondo S."/>
            <person name="Pangilinan J."/>
            <person name="Riley R."/>
            <person name="LaButti K."/>
            <person name="Andreopoulos B."/>
            <person name="Lipzen A."/>
            <person name="Chen C."/>
            <person name="Yan M."/>
            <person name="Daum C."/>
            <person name="Ng V."/>
            <person name="Clum A."/>
            <person name="Steindorff A."/>
            <person name="Ohm R.A."/>
            <person name="Martin F."/>
            <person name="Silar P."/>
            <person name="Natvig D.O."/>
            <person name="Lalanne C."/>
            <person name="Gautier V."/>
            <person name="Ament-Velasquez S.L."/>
            <person name="Kruys A."/>
            <person name="Hutchinson M.I."/>
            <person name="Powell A.J."/>
            <person name="Barry K."/>
            <person name="Miller A.N."/>
            <person name="Grigoriev I.V."/>
            <person name="Debuchy R."/>
            <person name="Gladieux P."/>
            <person name="Hiltunen Thoren M."/>
            <person name="Johannesson H."/>
        </authorList>
    </citation>
    <scope>NUCLEOTIDE SEQUENCE</scope>
    <source>
        <strain evidence="8">CBS 958.72</strain>
    </source>
</reference>
<evidence type="ECO:0000256" key="3">
    <source>
        <dbReference type="ARBA" id="ARBA00022692"/>
    </source>
</evidence>
<evidence type="ECO:0000256" key="1">
    <source>
        <dbReference type="ARBA" id="ARBA00004370"/>
    </source>
</evidence>
<gene>
    <name evidence="8" type="ORF">B0T24DRAFT_679406</name>
</gene>
<feature type="compositionally biased region" description="Low complexity" evidence="6">
    <location>
        <begin position="213"/>
        <end position="235"/>
    </location>
</feature>
<evidence type="ECO:0000256" key="2">
    <source>
        <dbReference type="ARBA" id="ARBA00009530"/>
    </source>
</evidence>
<dbReference type="EMBL" id="JAULSN010000004">
    <property type="protein sequence ID" value="KAK3374029.1"/>
    <property type="molecule type" value="Genomic_DNA"/>
</dbReference>
<organism evidence="8 9">
    <name type="scientific">Lasiosphaeria ovina</name>
    <dbReference type="NCBI Taxonomy" id="92902"/>
    <lineage>
        <taxon>Eukaryota</taxon>
        <taxon>Fungi</taxon>
        <taxon>Dikarya</taxon>
        <taxon>Ascomycota</taxon>
        <taxon>Pezizomycotina</taxon>
        <taxon>Sordariomycetes</taxon>
        <taxon>Sordariomycetidae</taxon>
        <taxon>Sordariales</taxon>
        <taxon>Lasiosphaeriaceae</taxon>
        <taxon>Lasiosphaeria</taxon>
    </lineage>
</organism>
<dbReference type="Pfam" id="PF01679">
    <property type="entry name" value="Pmp3"/>
    <property type="match status" value="1"/>
</dbReference>
<feature type="compositionally biased region" description="Polar residues" evidence="6">
    <location>
        <begin position="143"/>
        <end position="152"/>
    </location>
</feature>
<feature type="compositionally biased region" description="Polar residues" evidence="6">
    <location>
        <begin position="435"/>
        <end position="445"/>
    </location>
</feature>
<keyword evidence="9" id="KW-1185">Reference proteome</keyword>
<comment type="caution">
    <text evidence="8">The sequence shown here is derived from an EMBL/GenBank/DDBJ whole genome shotgun (WGS) entry which is preliminary data.</text>
</comment>
<feature type="compositionally biased region" description="Basic residues" evidence="6">
    <location>
        <begin position="239"/>
        <end position="248"/>
    </location>
</feature>
<keyword evidence="7" id="KW-0732">Signal</keyword>
<keyword evidence="5" id="KW-0472">Membrane</keyword>
<feature type="compositionally biased region" description="Low complexity" evidence="6">
    <location>
        <begin position="180"/>
        <end position="195"/>
    </location>
</feature>
<comment type="similarity">
    <text evidence="2">Belongs to the UPF0057 (PMP3) family.</text>
</comment>
<dbReference type="PANTHER" id="PTHR21659:SF42">
    <property type="entry name" value="UPF0057 MEMBRANE PROTEIN ZK632.10-RELATED"/>
    <property type="match status" value="1"/>
</dbReference>